<feature type="domain" description="MoaB/Mog" evidence="2">
    <location>
        <begin position="51"/>
        <end position="217"/>
    </location>
</feature>
<dbReference type="Proteomes" id="UP000326757">
    <property type="component" value="Unassembled WGS sequence"/>
</dbReference>
<reference evidence="3 4" key="1">
    <citation type="submission" date="2019-06" db="EMBL/GenBank/DDBJ databases">
        <title>Genome Sequence of the Brown Rot Fungal Pathogen Monilinia laxa.</title>
        <authorList>
            <person name="De Miccolis Angelini R.M."/>
            <person name="Landi L."/>
            <person name="Abate D."/>
            <person name="Pollastro S."/>
            <person name="Romanazzi G."/>
            <person name="Faretra F."/>
        </authorList>
    </citation>
    <scope>NUCLEOTIDE SEQUENCE [LARGE SCALE GENOMIC DNA]</scope>
    <source>
        <strain evidence="3 4">Mlax316</strain>
    </source>
</reference>
<feature type="compositionally biased region" description="Polar residues" evidence="1">
    <location>
        <begin position="350"/>
        <end position="359"/>
    </location>
</feature>
<dbReference type="OrthoDB" id="448496at2759"/>
<dbReference type="SMART" id="SM00852">
    <property type="entry name" value="MoCF_biosynth"/>
    <property type="match status" value="1"/>
</dbReference>
<dbReference type="EMBL" id="VIGI01000007">
    <property type="protein sequence ID" value="KAB8298291.1"/>
    <property type="molecule type" value="Genomic_DNA"/>
</dbReference>
<dbReference type="InterPro" id="IPR001453">
    <property type="entry name" value="MoaB/Mog_dom"/>
</dbReference>
<dbReference type="PANTHER" id="PTHR47675">
    <property type="entry name" value="MOLYBDOPTERIN BINDING DOMAIN PROTEIN (AFU_ORTHOLOGUE AFUA_5G11210)"/>
    <property type="match status" value="1"/>
</dbReference>
<dbReference type="GO" id="GO:0042726">
    <property type="term" value="P:flavin-containing compound metabolic process"/>
    <property type="evidence" value="ECO:0007669"/>
    <property type="project" value="TreeGrafter"/>
</dbReference>
<organism evidence="3 4">
    <name type="scientific">Monilinia laxa</name>
    <name type="common">Brown rot fungus</name>
    <name type="synonym">Sclerotinia laxa</name>
    <dbReference type="NCBI Taxonomy" id="61186"/>
    <lineage>
        <taxon>Eukaryota</taxon>
        <taxon>Fungi</taxon>
        <taxon>Dikarya</taxon>
        <taxon>Ascomycota</taxon>
        <taxon>Pezizomycotina</taxon>
        <taxon>Leotiomycetes</taxon>
        <taxon>Helotiales</taxon>
        <taxon>Sclerotiniaceae</taxon>
        <taxon>Monilinia</taxon>
    </lineage>
</organism>
<dbReference type="PANTHER" id="PTHR47675:SF1">
    <property type="entry name" value="MOLYBDOPTERIN BINDING DOMAIN PROTEIN (AFU_ORTHOLOGUE AFUA_5G11210)"/>
    <property type="match status" value="1"/>
</dbReference>
<protein>
    <recommendedName>
        <fullName evidence="2">MoaB/Mog domain-containing protein</fullName>
    </recommendedName>
</protein>
<dbReference type="Gene3D" id="3.40.980.10">
    <property type="entry name" value="MoaB/Mog-like domain"/>
    <property type="match status" value="1"/>
</dbReference>
<dbReference type="GO" id="GO:0047884">
    <property type="term" value="F:FAD diphosphatase activity"/>
    <property type="evidence" value="ECO:0007669"/>
    <property type="project" value="TreeGrafter"/>
</dbReference>
<dbReference type="AlphaFoldDB" id="A0A5N6K6T1"/>
<proteinExistence type="predicted"/>
<dbReference type="Pfam" id="PF00994">
    <property type="entry name" value="MoCF_biosynth"/>
    <property type="match status" value="1"/>
</dbReference>
<sequence length="417" mass="46298">MFSRFSQLARHLSRPLPNYAHNSAAASTLTNKVMTSSSADERNSRTIHTAACLIIGDEVLGGKTVDNLKRVEVIADDEDEIVEAVRRMSNNYDFVVTSGGIGPTHDDITYQSIGNAFGLKLKLHQEAYERMKRLSKPHPRQPNFNWDEDSPAKKAKLRMVELPLDESRDWSKQVIFPCEDLWVPVACVNGNIHILPGVPRLFEQLLEGLKASLLPRLTDPDGKGICRVLISTPMSESGVAPYLTELAARVEPKGIKVGSYPRWGKAHNTVTLVGRDREYLESLIAEVEKNVDGHRVSVEGEDDNIAIKPPLAPSPPIRSRTNDDTPSNKFIQGPGLSAARNNERPFLPTVKSQASSRFQSPPLRGQRGKSYVQSIQYTRQTHSTSILRTAYSTTLVISNLQSQPWCPCVTRAEIQGK</sequence>
<evidence type="ECO:0000259" key="2">
    <source>
        <dbReference type="SMART" id="SM00852"/>
    </source>
</evidence>
<feature type="region of interest" description="Disordered" evidence="1">
    <location>
        <begin position="298"/>
        <end position="370"/>
    </location>
</feature>
<dbReference type="SUPFAM" id="SSF53218">
    <property type="entry name" value="Molybdenum cofactor biosynthesis proteins"/>
    <property type="match status" value="1"/>
</dbReference>
<comment type="caution">
    <text evidence="3">The sequence shown here is derived from an EMBL/GenBank/DDBJ whole genome shotgun (WGS) entry which is preliminary data.</text>
</comment>
<accession>A0A5N6K6T1</accession>
<name>A0A5N6K6T1_MONLA</name>
<evidence type="ECO:0000313" key="3">
    <source>
        <dbReference type="EMBL" id="KAB8298291.1"/>
    </source>
</evidence>
<evidence type="ECO:0000313" key="4">
    <source>
        <dbReference type="Proteomes" id="UP000326757"/>
    </source>
</evidence>
<gene>
    <name evidence="3" type="ORF">EYC80_002022</name>
</gene>
<dbReference type="InterPro" id="IPR036425">
    <property type="entry name" value="MoaB/Mog-like_dom_sf"/>
</dbReference>
<keyword evidence="4" id="KW-1185">Reference proteome</keyword>
<dbReference type="CDD" id="cd00885">
    <property type="entry name" value="cinA"/>
    <property type="match status" value="1"/>
</dbReference>
<evidence type="ECO:0000256" key="1">
    <source>
        <dbReference type="SAM" id="MobiDB-lite"/>
    </source>
</evidence>